<feature type="repeat" description="WD" evidence="7">
    <location>
        <begin position="61"/>
        <end position="102"/>
    </location>
</feature>
<dbReference type="PROSITE" id="PS50294">
    <property type="entry name" value="WD_REPEATS_REGION"/>
    <property type="match status" value="3"/>
</dbReference>
<evidence type="ECO:0000256" key="1">
    <source>
        <dbReference type="ARBA" id="ARBA00004496"/>
    </source>
</evidence>
<keyword evidence="8" id="KW-0175">Coiled coil</keyword>
<feature type="region of interest" description="Disordered" evidence="9">
    <location>
        <begin position="1"/>
        <end position="22"/>
    </location>
</feature>
<organism evidence="10">
    <name type="scientific">Scylla olivacea</name>
    <name type="common">Orange mud crab</name>
    <name type="synonym">Cancer olivacea</name>
    <dbReference type="NCBI Taxonomy" id="85551"/>
    <lineage>
        <taxon>Eukaryota</taxon>
        <taxon>Metazoa</taxon>
        <taxon>Ecdysozoa</taxon>
        <taxon>Arthropoda</taxon>
        <taxon>Crustacea</taxon>
        <taxon>Multicrustacea</taxon>
        <taxon>Malacostraca</taxon>
        <taxon>Eumalacostraca</taxon>
        <taxon>Eucarida</taxon>
        <taxon>Decapoda</taxon>
        <taxon>Pleocyemata</taxon>
        <taxon>Brachyura</taxon>
        <taxon>Eubrachyura</taxon>
        <taxon>Portunoidea</taxon>
        <taxon>Portunidae</taxon>
        <taxon>Portuninae</taxon>
        <taxon>Scylla</taxon>
    </lineage>
</organism>
<evidence type="ECO:0000256" key="8">
    <source>
        <dbReference type="SAM" id="Coils"/>
    </source>
</evidence>
<evidence type="ECO:0000256" key="6">
    <source>
        <dbReference type="ARBA" id="ARBA00072425"/>
    </source>
</evidence>
<proteinExistence type="predicted"/>
<keyword evidence="4" id="KW-0677">Repeat</keyword>
<dbReference type="AlphaFoldDB" id="A0A0P4WMA4"/>
<dbReference type="EMBL" id="GDRN01026177">
    <property type="protein sequence ID" value="JAI67693.1"/>
    <property type="molecule type" value="Transcribed_RNA"/>
</dbReference>
<dbReference type="GO" id="GO:0005737">
    <property type="term" value="C:cytoplasm"/>
    <property type="evidence" value="ECO:0007669"/>
    <property type="project" value="UniProtKB-SubCell"/>
</dbReference>
<dbReference type="InterPro" id="IPR015943">
    <property type="entry name" value="WD40/YVTN_repeat-like_dom_sf"/>
</dbReference>
<evidence type="ECO:0000256" key="3">
    <source>
        <dbReference type="ARBA" id="ARBA00022574"/>
    </source>
</evidence>
<evidence type="ECO:0000256" key="4">
    <source>
        <dbReference type="ARBA" id="ARBA00022737"/>
    </source>
</evidence>
<feature type="repeat" description="WD" evidence="7">
    <location>
        <begin position="368"/>
        <end position="402"/>
    </location>
</feature>
<dbReference type="InterPro" id="IPR051179">
    <property type="entry name" value="WD_repeat_multifunction"/>
</dbReference>
<comment type="subcellular location">
    <subcellularLocation>
        <location evidence="1">Cytoplasm</location>
    </subcellularLocation>
</comment>
<evidence type="ECO:0000256" key="5">
    <source>
        <dbReference type="ARBA" id="ARBA00059273"/>
    </source>
</evidence>
<dbReference type="SUPFAM" id="SSF50998">
    <property type="entry name" value="Quinoprotein alcohol dehydrogenase-like"/>
    <property type="match status" value="1"/>
</dbReference>
<evidence type="ECO:0000256" key="7">
    <source>
        <dbReference type="PROSITE-ProRule" id="PRU00221"/>
    </source>
</evidence>
<keyword evidence="3 7" id="KW-0853">WD repeat</keyword>
<dbReference type="CDD" id="cd00200">
    <property type="entry name" value="WD40"/>
    <property type="match status" value="1"/>
</dbReference>
<keyword evidence="2" id="KW-0963">Cytoplasm</keyword>
<evidence type="ECO:0000313" key="10">
    <source>
        <dbReference type="EMBL" id="JAI67693.1"/>
    </source>
</evidence>
<dbReference type="PANTHER" id="PTHR19857:SF8">
    <property type="entry name" value="ANGIO-ASSOCIATED MIGRATORY CELL PROTEIN"/>
    <property type="match status" value="1"/>
</dbReference>
<feature type="coiled-coil region" evidence="8">
    <location>
        <begin position="24"/>
        <end position="51"/>
    </location>
</feature>
<dbReference type="InterPro" id="IPR001680">
    <property type="entry name" value="WD40_rpt"/>
</dbReference>
<name>A0A0P4WMA4_SCYOL</name>
<dbReference type="SMART" id="SM00320">
    <property type="entry name" value="WD40"/>
    <property type="match status" value="8"/>
</dbReference>
<feature type="repeat" description="WD" evidence="7">
    <location>
        <begin position="103"/>
        <end position="144"/>
    </location>
</feature>
<evidence type="ECO:0000256" key="2">
    <source>
        <dbReference type="ARBA" id="ARBA00022490"/>
    </source>
</evidence>
<dbReference type="FunFam" id="2.130.10.10:FF:000074">
    <property type="entry name" value="Angio-associated migratory cell protein-like protein"/>
    <property type="match status" value="1"/>
</dbReference>
<accession>A0A0P4WMA4</accession>
<reference evidence="10" key="1">
    <citation type="submission" date="2015-09" db="EMBL/GenBank/DDBJ databases">
        <title>Scylla olivacea transcriptome.</title>
        <authorList>
            <person name="Ikhwanuddin M."/>
        </authorList>
    </citation>
    <scope>NUCLEOTIDE SEQUENCE</scope>
</reference>
<comment type="function">
    <text evidence="5">Plays a role in angiogenesis and cell migration. In smooth muscle cell migration, may act through the RhoA pathway.</text>
</comment>
<dbReference type="InterPro" id="IPR011047">
    <property type="entry name" value="Quinoprotein_ADH-like_sf"/>
</dbReference>
<dbReference type="PANTHER" id="PTHR19857">
    <property type="entry name" value="MITOCHONDRIAL DIVISION PROTEIN 1-RELATED"/>
    <property type="match status" value="1"/>
</dbReference>
<dbReference type="Pfam" id="PF00400">
    <property type="entry name" value="WD40"/>
    <property type="match status" value="5"/>
</dbReference>
<dbReference type="Gene3D" id="2.130.10.10">
    <property type="entry name" value="YVTN repeat-like/Quinoprotein amine dehydrogenase"/>
    <property type="match status" value="1"/>
</dbReference>
<dbReference type="PROSITE" id="PS50082">
    <property type="entry name" value="WD_REPEATS_2"/>
    <property type="match status" value="3"/>
</dbReference>
<evidence type="ECO:0000256" key="9">
    <source>
        <dbReference type="SAM" id="MobiDB-lite"/>
    </source>
</evidence>
<sequence>MKTNTPPMSPGPPGDNEDDENIDLGEIQEVIDLNEGNLEELTEEEDMEEEETVVDMATTVFSKHEGSVFTCSISPSGSVAATGGEDDLAYVWKISDGDVLFTCSGHKDSVIHVCFSHDGTLLATGDYAGYIQVWEVASSKKVWEFEVGELGWLNWHHASHVLLAGTADGEMWMWLVPHGNTRTFPSYGSPSLCGAFLYDGKRAVAGYEDGSVRVFDLKSGQMLHQLTDDSNDVSPAINIAVQKDDALVISGATNGKAKLFSINNGKLVGSLNCEVSQATDEGADADIDNTVEAVSFCPQMPNVAVTATLAGYITIWDVSSKTIRYTLSQGCGSSHLAWHPQEPVLFSAGLDGAVRSYDVRSGEPLSKFTGHNESILYLSISNDGSALLTASDDGTARVFKLS</sequence>
<protein>
    <recommendedName>
        <fullName evidence="6">Angio-associated migratory cell protein</fullName>
    </recommendedName>
</protein>